<proteinExistence type="predicted"/>
<reference evidence="1" key="1">
    <citation type="submission" date="2023-10" db="EMBL/GenBank/DDBJ databases">
        <title>Amphibacter perezi, gen. nov., sp. nov. a novel taxa of the family Comamonadaceae, class Betaproteobacteria isolated from the skin microbiota of Pelophylax perezi from different populations.</title>
        <authorList>
            <person name="Costa S."/>
            <person name="Proenca D.N."/>
            <person name="Lopes I."/>
            <person name="Morais P.V."/>
        </authorList>
    </citation>
    <scope>NUCLEOTIDE SEQUENCE</scope>
    <source>
        <strain evidence="1">SL12-8</strain>
    </source>
</reference>
<comment type="caution">
    <text evidence="1">The sequence shown here is derived from an EMBL/GenBank/DDBJ whole genome shotgun (WGS) entry which is preliminary data.</text>
</comment>
<evidence type="ECO:0000313" key="2">
    <source>
        <dbReference type="Proteomes" id="UP001364695"/>
    </source>
</evidence>
<sequence length="105" mass="11579">MARFDVYANSGRHADTTPYLLDVQSDLLDGLDSCMVIPLRRLAVFPKVRVPDRLMPVLHIGGQDLLLETPKMGAVPRRILAAPVASISSQQETIIAALDFLFQGY</sequence>
<dbReference type="EMBL" id="JAWDIE010000005">
    <property type="protein sequence ID" value="MEJ7137626.1"/>
    <property type="molecule type" value="Genomic_DNA"/>
</dbReference>
<accession>A0ACC6P063</accession>
<keyword evidence="2" id="KW-1185">Reference proteome</keyword>
<organism evidence="1 2">
    <name type="scientific">Amphibiibacter pelophylacis</name>
    <dbReference type="NCBI Taxonomy" id="1799477"/>
    <lineage>
        <taxon>Bacteria</taxon>
        <taxon>Pseudomonadati</taxon>
        <taxon>Pseudomonadota</taxon>
        <taxon>Betaproteobacteria</taxon>
        <taxon>Burkholderiales</taxon>
        <taxon>Sphaerotilaceae</taxon>
        <taxon>Amphibiibacter</taxon>
    </lineage>
</organism>
<name>A0ACC6P063_9BURK</name>
<evidence type="ECO:0000313" key="1">
    <source>
        <dbReference type="EMBL" id="MEJ7137626.1"/>
    </source>
</evidence>
<dbReference type="Proteomes" id="UP001364695">
    <property type="component" value="Unassembled WGS sequence"/>
</dbReference>
<protein>
    <submittedName>
        <fullName evidence="1">CcdB family protein</fullName>
    </submittedName>
</protein>
<gene>
    <name evidence="1" type="ORF">RV045_04160</name>
</gene>